<dbReference type="GeneID" id="34686688"/>
<dbReference type="AlphaFoldDB" id="A0A0C7MZH7"/>
<dbReference type="HOGENOM" id="CLU_312616_0_0_1"/>
<dbReference type="RefSeq" id="XP_022629413.1">
    <property type="nucleotide sequence ID" value="XM_022771514.1"/>
</dbReference>
<dbReference type="GO" id="GO:0006031">
    <property type="term" value="P:chitin biosynthetic process"/>
    <property type="evidence" value="ECO:0007669"/>
    <property type="project" value="EnsemblFungi"/>
</dbReference>
<dbReference type="GO" id="GO:0003779">
    <property type="term" value="F:actin binding"/>
    <property type="evidence" value="ECO:0007669"/>
    <property type="project" value="TreeGrafter"/>
</dbReference>
<dbReference type="GO" id="GO:0000131">
    <property type="term" value="C:incipient cellular bud site"/>
    <property type="evidence" value="ECO:0007669"/>
    <property type="project" value="EnsemblFungi"/>
</dbReference>
<accession>A0A0C7MZH7</accession>
<evidence type="ECO:0000256" key="1">
    <source>
        <dbReference type="SAM" id="MobiDB-lite"/>
    </source>
</evidence>
<dbReference type="GO" id="GO:0030036">
    <property type="term" value="P:actin cytoskeleton organization"/>
    <property type="evidence" value="ECO:0007669"/>
    <property type="project" value="TreeGrafter"/>
</dbReference>
<gene>
    <name evidence="2" type="ORF">LALA0_S07e04544g</name>
</gene>
<protein>
    <submittedName>
        <fullName evidence="2">LALA0S07e04544g1_1</fullName>
    </submittedName>
</protein>
<dbReference type="Proteomes" id="UP000054304">
    <property type="component" value="Unassembled WGS sequence"/>
</dbReference>
<keyword evidence="3" id="KW-1185">Reference proteome</keyword>
<dbReference type="OrthoDB" id="5563016at2759"/>
<feature type="compositionally biased region" description="Basic and acidic residues" evidence="1">
    <location>
        <begin position="124"/>
        <end position="138"/>
    </location>
</feature>
<organism evidence="2 3">
    <name type="scientific">Lachancea lanzarotensis</name>
    <dbReference type="NCBI Taxonomy" id="1245769"/>
    <lineage>
        <taxon>Eukaryota</taxon>
        <taxon>Fungi</taxon>
        <taxon>Dikarya</taxon>
        <taxon>Ascomycota</taxon>
        <taxon>Saccharomycotina</taxon>
        <taxon>Saccharomycetes</taxon>
        <taxon>Saccharomycetales</taxon>
        <taxon>Saccharomycetaceae</taxon>
        <taxon>Lachancea</taxon>
    </lineage>
</organism>
<feature type="region of interest" description="Disordered" evidence="1">
    <location>
        <begin position="653"/>
        <end position="691"/>
    </location>
</feature>
<feature type="compositionally biased region" description="Polar residues" evidence="1">
    <location>
        <begin position="215"/>
        <end position="236"/>
    </location>
</feature>
<feature type="region of interest" description="Disordered" evidence="1">
    <location>
        <begin position="118"/>
        <end position="138"/>
    </location>
</feature>
<dbReference type="PANTHER" id="PTHR12751">
    <property type="entry name" value="PHOSPHATASE AND ACTIN REGULATOR PHACTR"/>
    <property type="match status" value="1"/>
</dbReference>
<dbReference type="GO" id="GO:0000917">
    <property type="term" value="P:division septum assembly"/>
    <property type="evidence" value="ECO:0007669"/>
    <property type="project" value="EnsemblFungi"/>
</dbReference>
<feature type="compositionally biased region" description="Basic and acidic residues" evidence="1">
    <location>
        <begin position="360"/>
        <end position="379"/>
    </location>
</feature>
<dbReference type="PANTHER" id="PTHR12751:SF18">
    <property type="entry name" value="PHOSPHATASE AND ACTIN REGULATOR 1"/>
    <property type="match status" value="1"/>
</dbReference>
<dbReference type="STRING" id="1245769.A0A0C7MZH7"/>
<evidence type="ECO:0000313" key="3">
    <source>
        <dbReference type="Proteomes" id="UP000054304"/>
    </source>
</evidence>
<feature type="region of interest" description="Disordered" evidence="1">
    <location>
        <begin position="483"/>
        <end position="511"/>
    </location>
</feature>
<feature type="region of interest" description="Disordered" evidence="1">
    <location>
        <begin position="290"/>
        <end position="404"/>
    </location>
</feature>
<feature type="region of interest" description="Disordered" evidence="1">
    <location>
        <begin position="523"/>
        <end position="578"/>
    </location>
</feature>
<dbReference type="GO" id="GO:0005940">
    <property type="term" value="C:septin ring"/>
    <property type="evidence" value="ECO:0007669"/>
    <property type="project" value="EnsemblFungi"/>
</dbReference>
<dbReference type="EMBL" id="LN736366">
    <property type="protein sequence ID" value="CEP63192.1"/>
    <property type="molecule type" value="Genomic_DNA"/>
</dbReference>
<feature type="compositionally biased region" description="Polar residues" evidence="1">
    <location>
        <begin position="532"/>
        <end position="574"/>
    </location>
</feature>
<reference evidence="2 3" key="1">
    <citation type="submission" date="2014-12" db="EMBL/GenBank/DDBJ databases">
        <authorList>
            <person name="Neuveglise Cecile"/>
        </authorList>
    </citation>
    <scope>NUCLEOTIDE SEQUENCE [LARGE SCALE GENOMIC DNA]</scope>
    <source>
        <strain evidence="2 3">CBS 12615</strain>
    </source>
</reference>
<dbReference type="GO" id="GO:0032174">
    <property type="term" value="C:cellular bud neck septin collar"/>
    <property type="evidence" value="ECO:0007669"/>
    <property type="project" value="EnsemblFungi"/>
</dbReference>
<feature type="compositionally biased region" description="Low complexity" evidence="1">
    <location>
        <begin position="246"/>
        <end position="262"/>
    </location>
</feature>
<feature type="compositionally biased region" description="Polar residues" evidence="1">
    <location>
        <begin position="665"/>
        <end position="675"/>
    </location>
</feature>
<name>A0A0C7MZH7_9SACH</name>
<feature type="compositionally biased region" description="Polar residues" evidence="1">
    <location>
        <begin position="197"/>
        <end position="206"/>
    </location>
</feature>
<feature type="compositionally biased region" description="Basic and acidic residues" evidence="1">
    <location>
        <begin position="389"/>
        <end position="402"/>
    </location>
</feature>
<feature type="region of interest" description="Disordered" evidence="1">
    <location>
        <begin position="197"/>
        <end position="269"/>
    </location>
</feature>
<evidence type="ECO:0000313" key="2">
    <source>
        <dbReference type="EMBL" id="CEP63192.1"/>
    </source>
</evidence>
<proteinExistence type="predicted"/>
<dbReference type="GO" id="GO:0000164">
    <property type="term" value="C:protein phosphatase type 1 complex"/>
    <property type="evidence" value="ECO:0007669"/>
    <property type="project" value="EnsemblFungi"/>
</dbReference>
<sequence length="865" mass="95651">MSSYQVKSGHDSDSYFNDSFYSSNSIDNSDHARNFRNSVILPEMSRDTSYDSGLRLPNAENMHEFEDFHEANDHSSALSDVEETETKTLKVTASPSLSALSGILTDKTRRVENRMRNSTLLEQSIREESPSLKSDSEALVKESPNLIDFDGSNEGNFARFKQEYKQDAVQEQPDFLMTPKLDPPTPRVEPAGLEFTNSAETRQDSLPQAAKTDTKMNPETSGVLSVHTESTRSSKTPRPITKKQASSIRSFSGVSSSSRGSIEPSGKEFGEAKKRKNIFSFLKRKPQKSASFIVKNPDPGVSLPTSSTFSIPKTEEDDGLPASTRLTKKSHSNGSIFSAFRKNKNGSRERLAGNSALPKQRNEQKSSISIHDDVPIKRDIRSRKPTPLDFEHRAQTMPHLEDNAIVQAPAEKKENKLLDEGEAPQHSSPGLSSKETPITLAKNISLSPAPQIPETGGIDSGKVDFGEVLFPKSLSAQEVESIVSLERSRSVKSNKRNSINSHRRSFTDHISAKVQNGGMYITEPSGVKLSTPDLTKSPTNSILRNGTFDSLEFSPQKSTSRSQKDSAPQSSSLNPEDRDFSFTSIEQKLNDLTVDSDSEDIYAGIKKKTNVSGADSYEHEFMSDIMEFANIIDFGKDLDLNLEFNSNDNAYRSLNPTQKSKHSLNESNIPQSDSLNLGLPSKEQDSNANDVKLGPSLAALSQRSKDSDRSVSEYLASGIGTADNDEEDFEDENFNQLDEDITEEEIASPWQSPLTQGGRPLSLSFKGLHANQLNNLPPKTLMQPSGSAYTMTDSFAASTSTKTVAFSSHIILYATYTESEYDRHPDIATCNQLTPQLAQMIKDELNSLKSEMEVHEESKCYTHFY</sequence>